<dbReference type="EMBL" id="JAAGAX010000006">
    <property type="protein sequence ID" value="KAF2309419.1"/>
    <property type="molecule type" value="Genomic_DNA"/>
</dbReference>
<gene>
    <name evidence="1" type="ORF">GH714_002172</name>
</gene>
<keyword evidence="2" id="KW-1185">Reference proteome</keyword>
<dbReference type="InterPro" id="IPR004298">
    <property type="entry name" value="Nicotian_synth"/>
</dbReference>
<reference evidence="1 2" key="1">
    <citation type="journal article" date="2020" name="Mol. Plant">
        <title>The Chromosome-Based Rubber Tree Genome Provides New Insights into Spurge Genome Evolution and Rubber Biosynthesis.</title>
        <authorList>
            <person name="Liu J."/>
            <person name="Shi C."/>
            <person name="Shi C.C."/>
            <person name="Li W."/>
            <person name="Zhang Q.J."/>
            <person name="Zhang Y."/>
            <person name="Li K."/>
            <person name="Lu H.F."/>
            <person name="Shi C."/>
            <person name="Zhu S.T."/>
            <person name="Xiao Z.Y."/>
            <person name="Nan H."/>
            <person name="Yue Y."/>
            <person name="Zhu X.G."/>
            <person name="Wu Y."/>
            <person name="Hong X.N."/>
            <person name="Fan G.Y."/>
            <person name="Tong Y."/>
            <person name="Zhang D."/>
            <person name="Mao C.L."/>
            <person name="Liu Y.L."/>
            <person name="Hao S.J."/>
            <person name="Liu W.Q."/>
            <person name="Lv M.Q."/>
            <person name="Zhang H.B."/>
            <person name="Liu Y."/>
            <person name="Hu-Tang G.R."/>
            <person name="Wang J.P."/>
            <person name="Wang J.H."/>
            <person name="Sun Y.H."/>
            <person name="Ni S.B."/>
            <person name="Chen W.B."/>
            <person name="Zhang X.C."/>
            <person name="Jiao Y.N."/>
            <person name="Eichler E.E."/>
            <person name="Li G.H."/>
            <person name="Liu X."/>
            <person name="Gao L.Z."/>
        </authorList>
    </citation>
    <scope>NUCLEOTIDE SEQUENCE [LARGE SCALE GENOMIC DNA]</scope>
    <source>
        <strain evidence="2">cv. GT1</strain>
        <tissue evidence="1">Leaf</tissue>
    </source>
</reference>
<name>A0A6A6MBT2_HEVBR</name>
<proteinExistence type="predicted"/>
<evidence type="ECO:0000313" key="1">
    <source>
        <dbReference type="EMBL" id="KAF2309419.1"/>
    </source>
</evidence>
<accession>A0A6A6MBT2</accession>
<sequence length="100" mass="11307">MRTASSFCVAELKLANLEYKILSENGVVQPKKVAFVGSASSRDEQRGESEDYWAYKKVYEGRRILLVRSADGARAFLYPVVEENDLVGLECYPSFTQVMM</sequence>
<dbReference type="Proteomes" id="UP000467840">
    <property type="component" value="Chromosome 14"/>
</dbReference>
<organism evidence="1 2">
    <name type="scientific">Hevea brasiliensis</name>
    <name type="common">Para rubber tree</name>
    <name type="synonym">Siphonia brasiliensis</name>
    <dbReference type="NCBI Taxonomy" id="3981"/>
    <lineage>
        <taxon>Eukaryota</taxon>
        <taxon>Viridiplantae</taxon>
        <taxon>Streptophyta</taxon>
        <taxon>Embryophyta</taxon>
        <taxon>Tracheophyta</taxon>
        <taxon>Spermatophyta</taxon>
        <taxon>Magnoliopsida</taxon>
        <taxon>eudicotyledons</taxon>
        <taxon>Gunneridae</taxon>
        <taxon>Pentapetalae</taxon>
        <taxon>rosids</taxon>
        <taxon>fabids</taxon>
        <taxon>Malpighiales</taxon>
        <taxon>Euphorbiaceae</taxon>
        <taxon>Crotonoideae</taxon>
        <taxon>Micrandreae</taxon>
        <taxon>Hevea</taxon>
    </lineage>
</organism>
<dbReference type="PANTHER" id="PTHR32266">
    <property type="entry name" value="NICOTIANAMINE SYNTHASE 3"/>
    <property type="match status" value="1"/>
</dbReference>
<evidence type="ECO:0000313" key="2">
    <source>
        <dbReference type="Proteomes" id="UP000467840"/>
    </source>
</evidence>
<dbReference type="PANTHER" id="PTHR32266:SF11">
    <property type="entry name" value="NICOTIANAMINE SYNTHASE"/>
    <property type="match status" value="1"/>
</dbReference>
<dbReference type="GO" id="GO:0030410">
    <property type="term" value="F:nicotianamine synthase activity"/>
    <property type="evidence" value="ECO:0007669"/>
    <property type="project" value="InterPro"/>
</dbReference>
<comment type="caution">
    <text evidence="1">The sequence shown here is derived from an EMBL/GenBank/DDBJ whole genome shotgun (WGS) entry which is preliminary data.</text>
</comment>
<dbReference type="GO" id="GO:0030418">
    <property type="term" value="P:nicotianamine biosynthetic process"/>
    <property type="evidence" value="ECO:0007669"/>
    <property type="project" value="InterPro"/>
</dbReference>
<dbReference type="AlphaFoldDB" id="A0A6A6MBT2"/>
<protein>
    <submittedName>
        <fullName evidence="1">Uncharacterized protein</fullName>
    </submittedName>
</protein>